<protein>
    <submittedName>
        <fullName evidence="2">Terminase</fullName>
    </submittedName>
</protein>
<dbReference type="EMBL" id="OK040780">
    <property type="protein sequence ID" value="UDL14849.1"/>
    <property type="molecule type" value="Genomic_DNA"/>
</dbReference>
<dbReference type="RefSeq" id="YP_010649556.1">
    <property type="nucleotide sequence ID" value="NC_070770.1"/>
</dbReference>
<keyword evidence="1" id="KW-1133">Transmembrane helix</keyword>
<feature type="transmembrane region" description="Helical" evidence="1">
    <location>
        <begin position="65"/>
        <end position="87"/>
    </location>
</feature>
<organism evidence="2 3">
    <name type="scientific">Arthrobacter phage Sarge</name>
    <dbReference type="NCBI Taxonomy" id="2885974"/>
    <lineage>
        <taxon>Viruses</taxon>
        <taxon>Duplodnaviria</taxon>
        <taxon>Heunggongvirae</taxon>
        <taxon>Uroviricota</taxon>
        <taxon>Caudoviricetes</taxon>
        <taxon>Sargevirus</taxon>
        <taxon>Sargevirus sarge</taxon>
    </lineage>
</organism>
<dbReference type="GeneID" id="77925110"/>
<dbReference type="InterPro" id="IPR027417">
    <property type="entry name" value="P-loop_NTPase"/>
</dbReference>
<accession>A0AAE8Y5A6</accession>
<evidence type="ECO:0000313" key="2">
    <source>
        <dbReference type="EMBL" id="UDL14849.1"/>
    </source>
</evidence>
<proteinExistence type="predicted"/>
<keyword evidence="3" id="KW-1185">Reference proteome</keyword>
<reference evidence="2" key="1">
    <citation type="submission" date="2021-09" db="EMBL/GenBank/DDBJ databases">
        <authorList>
            <person name="Prude D.S."/>
            <person name="Stokes N.T."/>
            <person name="Pimienta A.M."/>
            <person name="Mendez E."/>
            <person name="Powell L.D."/>
            <person name="Woodhouse A.S."/>
            <person name="Cunningham F.J."/>
            <person name="Greenfield T.L."/>
            <person name="Smith J.A."/>
            <person name="Hatke H.L."/>
            <person name="Salama S."/>
            <person name="Beyer A.R."/>
            <person name="Klyczek K."/>
            <person name="Garlena R.A."/>
            <person name="Russell D.A."/>
            <person name="Pope W.H."/>
            <person name="Jacobs-Sera D."/>
            <person name="Hatfull G.F."/>
        </authorList>
    </citation>
    <scope>NUCLEOTIDE SEQUENCE</scope>
</reference>
<dbReference type="Gene3D" id="3.40.50.300">
    <property type="entry name" value="P-loop containing nucleotide triphosphate hydrolases"/>
    <property type="match status" value="1"/>
</dbReference>
<evidence type="ECO:0000313" key="3">
    <source>
        <dbReference type="Proteomes" id="UP000827738"/>
    </source>
</evidence>
<keyword evidence="1" id="KW-0472">Membrane</keyword>
<evidence type="ECO:0000256" key="1">
    <source>
        <dbReference type="SAM" id="Phobius"/>
    </source>
</evidence>
<sequence>MVQPSGIVTTAWPSVKQKACELALGVDDWQEGIGRLALAKRANGKFAAGIGGVVLSIPRQVGKTYLVALIVFCLCLLNPGLTVLWTAHRMKTAAETFSKLQAFTRKKKIAPHVLKVTTGAGDEVIYFRNGSRILFGARERGFGRGFDNVDVEVFDEAQILTEAAVEDMVPATNVAPNPLLFFIGTPPRPKDPGEVFSGKRKEALSGEDEDTVYVEFSADPGCNENDRKQWSKANPSYPSRTDDAAMLRMKKALNTPGSFEREALGIWDSDGRVTLFENWDEARKDARPDDLTVKALAVAVSIDLRHSSIVAGSEDPEGGVWVKSLHHGPGTKGVVERCVELQAMFDVDIVIDGKGPGAVLIPHLEKAGLRLHVASTGDVLDAFANLETKIHDGQFFHVAAKEFDDAAAGAVKRDVGDRATLGRKKSESDISPLEAAQLAAWRAGVQPETTESAYEDEDLMVV</sequence>
<gene>
    <name evidence="2" type="primary">2</name>
    <name evidence="2" type="ORF">SEA_SARGE_2</name>
</gene>
<dbReference type="KEGG" id="vg:77925110"/>
<dbReference type="SUPFAM" id="SSF52540">
    <property type="entry name" value="P-loop containing nucleoside triphosphate hydrolases"/>
    <property type="match status" value="1"/>
</dbReference>
<dbReference type="Proteomes" id="UP000827738">
    <property type="component" value="Segment"/>
</dbReference>
<keyword evidence="1" id="KW-0812">Transmembrane</keyword>
<name>A0AAE8Y5A6_9CAUD</name>